<gene>
    <name evidence="1" type="ORF">TM448A01027_0002</name>
</gene>
<evidence type="ECO:0000313" key="1">
    <source>
        <dbReference type="EMBL" id="QJA48550.1"/>
    </source>
</evidence>
<sequence length="71" mass="8228">MSTANLNFLLNNLPFIDEFIRADYSELTEPKIDGITEKGALVNSVWLPRSQMRTDGDVIYVKNWIYDKSFL</sequence>
<reference evidence="1" key="1">
    <citation type="submission" date="2020-03" db="EMBL/GenBank/DDBJ databases">
        <title>The deep terrestrial virosphere.</title>
        <authorList>
            <person name="Holmfeldt K."/>
            <person name="Nilsson E."/>
            <person name="Simone D."/>
            <person name="Lopez-Fernandez M."/>
            <person name="Wu X."/>
            <person name="de Brujin I."/>
            <person name="Lundin D."/>
            <person name="Andersson A."/>
            <person name="Bertilsson S."/>
            <person name="Dopson M."/>
        </authorList>
    </citation>
    <scope>NUCLEOTIDE SEQUENCE</scope>
    <source>
        <strain evidence="1">TM448A01027</strain>
    </source>
</reference>
<proteinExistence type="predicted"/>
<organism evidence="1">
    <name type="scientific">viral metagenome</name>
    <dbReference type="NCBI Taxonomy" id="1070528"/>
    <lineage>
        <taxon>unclassified sequences</taxon>
        <taxon>metagenomes</taxon>
        <taxon>organismal metagenomes</taxon>
    </lineage>
</organism>
<name>A0A6H1ZMW8_9ZZZZ</name>
<accession>A0A6H1ZMW8</accession>
<dbReference type="AlphaFoldDB" id="A0A6H1ZMW8"/>
<protein>
    <submittedName>
        <fullName evidence="1">Uncharacterized protein</fullName>
    </submittedName>
</protein>
<dbReference type="EMBL" id="MT144090">
    <property type="protein sequence ID" value="QJA48550.1"/>
    <property type="molecule type" value="Genomic_DNA"/>
</dbReference>